<dbReference type="Proteomes" id="UP001165060">
    <property type="component" value="Unassembled WGS sequence"/>
</dbReference>
<gene>
    <name evidence="3" type="ORF">TeGR_g13780</name>
</gene>
<sequence length="348" mass="38880">MGKKKTKPQRPQMSDDDRALMEHHAILQKEEEKAYLKEVALESQAEKKASKAAARPPTRRRANYVSDLTMDTEQDLSYNTYEGHTKTFWGAEDSVQGITGWLFGTVVDKLDSRKFLLPAFPPSLSLSTPQLLLLLLLLLAPAALLLATAPSPWVTNQPRCSSSLFSAGSCSRTGATKPFLLVGALSSGVKPFQSVASSSLSLPVGDESSNSELHAASAGTASVSHSLVFFPRGNSPRLLKEKIKHICRQNWAGDFGFHPSHFVQTKCDPHIEWDKCWQFECEQVLLSNWGCALSDEEWSPEGRWNGRCSTPFEKKLLLARNPIDTITDVWIRYCSSVDHYRKHWMVRC</sequence>
<evidence type="ECO:0000256" key="1">
    <source>
        <dbReference type="SAM" id="MobiDB-lite"/>
    </source>
</evidence>
<comment type="caution">
    <text evidence="3">The sequence shown here is derived from an EMBL/GenBank/DDBJ whole genome shotgun (WGS) entry which is preliminary data.</text>
</comment>
<keyword evidence="2" id="KW-1133">Transmembrane helix</keyword>
<evidence type="ECO:0000313" key="3">
    <source>
        <dbReference type="EMBL" id="GMI50903.1"/>
    </source>
</evidence>
<evidence type="ECO:0000313" key="4">
    <source>
        <dbReference type="Proteomes" id="UP001165060"/>
    </source>
</evidence>
<reference evidence="3 4" key="1">
    <citation type="journal article" date="2023" name="Commun. Biol.">
        <title>Genome analysis of Parmales, the sister group of diatoms, reveals the evolutionary specialization of diatoms from phago-mixotrophs to photoautotrophs.</title>
        <authorList>
            <person name="Ban H."/>
            <person name="Sato S."/>
            <person name="Yoshikawa S."/>
            <person name="Yamada K."/>
            <person name="Nakamura Y."/>
            <person name="Ichinomiya M."/>
            <person name="Sato N."/>
            <person name="Blanc-Mathieu R."/>
            <person name="Endo H."/>
            <person name="Kuwata A."/>
            <person name="Ogata H."/>
        </authorList>
    </citation>
    <scope>NUCLEOTIDE SEQUENCE [LARGE SCALE GENOMIC DNA]</scope>
</reference>
<proteinExistence type="predicted"/>
<name>A0ABQ6N987_9STRA</name>
<dbReference type="EMBL" id="BRYB01006521">
    <property type="protein sequence ID" value="GMI50903.1"/>
    <property type="molecule type" value="Genomic_DNA"/>
</dbReference>
<accession>A0ABQ6N987</accession>
<feature type="transmembrane region" description="Helical" evidence="2">
    <location>
        <begin position="131"/>
        <end position="153"/>
    </location>
</feature>
<organism evidence="3 4">
    <name type="scientific">Tetraparma gracilis</name>
    <dbReference type="NCBI Taxonomy" id="2962635"/>
    <lineage>
        <taxon>Eukaryota</taxon>
        <taxon>Sar</taxon>
        <taxon>Stramenopiles</taxon>
        <taxon>Ochrophyta</taxon>
        <taxon>Bolidophyceae</taxon>
        <taxon>Parmales</taxon>
        <taxon>Triparmaceae</taxon>
        <taxon>Tetraparma</taxon>
    </lineage>
</organism>
<feature type="region of interest" description="Disordered" evidence="1">
    <location>
        <begin position="1"/>
        <end position="20"/>
    </location>
</feature>
<keyword evidence="2" id="KW-0472">Membrane</keyword>
<protein>
    <submittedName>
        <fullName evidence="3">Uncharacterized protein</fullName>
    </submittedName>
</protein>
<keyword evidence="4" id="KW-1185">Reference proteome</keyword>
<keyword evidence="2" id="KW-0812">Transmembrane</keyword>
<evidence type="ECO:0000256" key="2">
    <source>
        <dbReference type="SAM" id="Phobius"/>
    </source>
</evidence>